<dbReference type="Proteomes" id="UP000054217">
    <property type="component" value="Unassembled WGS sequence"/>
</dbReference>
<dbReference type="InterPro" id="IPR036322">
    <property type="entry name" value="WD40_repeat_dom_sf"/>
</dbReference>
<dbReference type="OrthoDB" id="6262491at2759"/>
<accession>A0A0C3PR72</accession>
<feature type="non-terminal residue" evidence="1">
    <location>
        <position position="261"/>
    </location>
</feature>
<dbReference type="SMART" id="SM00320">
    <property type="entry name" value="WD40"/>
    <property type="match status" value="3"/>
</dbReference>
<dbReference type="Pfam" id="PF00400">
    <property type="entry name" value="WD40"/>
    <property type="match status" value="4"/>
</dbReference>
<evidence type="ECO:0000313" key="2">
    <source>
        <dbReference type="Proteomes" id="UP000054217"/>
    </source>
</evidence>
<dbReference type="STRING" id="870435.A0A0C3PR72"/>
<dbReference type="InterPro" id="IPR015943">
    <property type="entry name" value="WD40/YVTN_repeat-like_dom_sf"/>
</dbReference>
<dbReference type="PANTHER" id="PTHR19879:SF9">
    <property type="entry name" value="TRANSCRIPTION INITIATION FACTOR TFIID SUBUNIT 5"/>
    <property type="match status" value="1"/>
</dbReference>
<dbReference type="InParanoid" id="A0A0C3PR72"/>
<reference evidence="1 2" key="1">
    <citation type="submission" date="2014-04" db="EMBL/GenBank/DDBJ databases">
        <authorList>
            <consortium name="DOE Joint Genome Institute"/>
            <person name="Kuo A."/>
            <person name="Kohler A."/>
            <person name="Costa M.D."/>
            <person name="Nagy L.G."/>
            <person name="Floudas D."/>
            <person name="Copeland A."/>
            <person name="Barry K.W."/>
            <person name="Cichocki N."/>
            <person name="Veneault-Fourrey C."/>
            <person name="LaButti K."/>
            <person name="Lindquist E.A."/>
            <person name="Lipzen A."/>
            <person name="Lundell T."/>
            <person name="Morin E."/>
            <person name="Murat C."/>
            <person name="Sun H."/>
            <person name="Tunlid A."/>
            <person name="Henrissat B."/>
            <person name="Grigoriev I.V."/>
            <person name="Hibbett D.S."/>
            <person name="Martin F."/>
            <person name="Nordberg H.P."/>
            <person name="Cantor M.N."/>
            <person name="Hua S.X."/>
        </authorList>
    </citation>
    <scope>NUCLEOTIDE SEQUENCE [LARGE SCALE GENOMIC DNA]</scope>
    <source>
        <strain evidence="1 2">Marx 270</strain>
    </source>
</reference>
<gene>
    <name evidence="1" type="ORF">M404DRAFT_49903</name>
</gene>
<organism evidence="1 2">
    <name type="scientific">Pisolithus tinctorius Marx 270</name>
    <dbReference type="NCBI Taxonomy" id="870435"/>
    <lineage>
        <taxon>Eukaryota</taxon>
        <taxon>Fungi</taxon>
        <taxon>Dikarya</taxon>
        <taxon>Basidiomycota</taxon>
        <taxon>Agaricomycotina</taxon>
        <taxon>Agaricomycetes</taxon>
        <taxon>Agaricomycetidae</taxon>
        <taxon>Boletales</taxon>
        <taxon>Sclerodermatineae</taxon>
        <taxon>Pisolithaceae</taxon>
        <taxon>Pisolithus</taxon>
    </lineage>
</organism>
<dbReference type="AlphaFoldDB" id="A0A0C3PR72"/>
<name>A0A0C3PR72_PISTI</name>
<dbReference type="EMBL" id="KN831950">
    <property type="protein sequence ID" value="KIO11079.1"/>
    <property type="molecule type" value="Genomic_DNA"/>
</dbReference>
<sequence length="261" mass="28312">GESQVIAGDYDYNIRRWKTTDGQQQGPTVQANSTIRSIVVSQDGRWMVSGDDAKKTIVWNAATLQRVHEFTEHSDRVSGVDISSDCTKYASADRSNDHNNVRIFSITSGIQLLPSLRHPCATGIKFSPDGSRFATTSDTHGLRVYSTHNGDILFDSGQMGSSSAWPVAPLVWYSDQQLFVGSIGKLTCFDLSKSSHSAWFIHGNQSRSHIASNGRFIAYGTGSSVPLWDCVSHKQIGGMITHSSSTSCVALSPSGEYLACG</sequence>
<dbReference type="PANTHER" id="PTHR19879">
    <property type="entry name" value="TRANSCRIPTION INITIATION FACTOR TFIID"/>
    <property type="match status" value="1"/>
</dbReference>
<reference evidence="2" key="2">
    <citation type="submission" date="2015-01" db="EMBL/GenBank/DDBJ databases">
        <title>Evolutionary Origins and Diversification of the Mycorrhizal Mutualists.</title>
        <authorList>
            <consortium name="DOE Joint Genome Institute"/>
            <consortium name="Mycorrhizal Genomics Consortium"/>
            <person name="Kohler A."/>
            <person name="Kuo A."/>
            <person name="Nagy L.G."/>
            <person name="Floudas D."/>
            <person name="Copeland A."/>
            <person name="Barry K.W."/>
            <person name="Cichocki N."/>
            <person name="Veneault-Fourrey C."/>
            <person name="LaButti K."/>
            <person name="Lindquist E.A."/>
            <person name="Lipzen A."/>
            <person name="Lundell T."/>
            <person name="Morin E."/>
            <person name="Murat C."/>
            <person name="Riley R."/>
            <person name="Ohm R."/>
            <person name="Sun H."/>
            <person name="Tunlid A."/>
            <person name="Henrissat B."/>
            <person name="Grigoriev I.V."/>
            <person name="Hibbett D.S."/>
            <person name="Martin F."/>
        </authorList>
    </citation>
    <scope>NUCLEOTIDE SEQUENCE [LARGE SCALE GENOMIC DNA]</scope>
    <source>
        <strain evidence="2">Marx 270</strain>
    </source>
</reference>
<dbReference type="InterPro" id="IPR001680">
    <property type="entry name" value="WD40_rpt"/>
</dbReference>
<feature type="non-terminal residue" evidence="1">
    <location>
        <position position="1"/>
    </location>
</feature>
<dbReference type="SUPFAM" id="SSF50978">
    <property type="entry name" value="WD40 repeat-like"/>
    <property type="match status" value="1"/>
</dbReference>
<dbReference type="HOGENOM" id="CLU_028047_0_0_1"/>
<protein>
    <submittedName>
        <fullName evidence="1">Uncharacterized protein</fullName>
    </submittedName>
</protein>
<evidence type="ECO:0000313" key="1">
    <source>
        <dbReference type="EMBL" id="KIO11079.1"/>
    </source>
</evidence>
<dbReference type="Gene3D" id="2.130.10.10">
    <property type="entry name" value="YVTN repeat-like/Quinoprotein amine dehydrogenase"/>
    <property type="match status" value="2"/>
</dbReference>
<proteinExistence type="predicted"/>
<keyword evidence="2" id="KW-1185">Reference proteome</keyword>